<reference evidence="1" key="1">
    <citation type="submission" date="2014-09" db="EMBL/GenBank/DDBJ databases">
        <authorList>
            <person name="Magalhaes I.L.F."/>
            <person name="Oliveira U."/>
            <person name="Santos F.R."/>
            <person name="Vidigal T.H.D.A."/>
            <person name="Brescovit A.D."/>
            <person name="Santos A.J."/>
        </authorList>
    </citation>
    <scope>NUCLEOTIDE SEQUENCE</scope>
    <source>
        <tissue evidence="1">Shoot tissue taken approximately 20 cm above the soil surface</tissue>
    </source>
</reference>
<evidence type="ECO:0000313" key="1">
    <source>
        <dbReference type="EMBL" id="JAD44610.1"/>
    </source>
</evidence>
<dbReference type="EMBL" id="GBRH01253285">
    <property type="protein sequence ID" value="JAD44610.1"/>
    <property type="molecule type" value="Transcribed_RNA"/>
</dbReference>
<reference evidence="1" key="2">
    <citation type="journal article" date="2015" name="Data Brief">
        <title>Shoot transcriptome of the giant reed, Arundo donax.</title>
        <authorList>
            <person name="Barrero R.A."/>
            <person name="Guerrero F.D."/>
            <person name="Moolhuijzen P."/>
            <person name="Goolsby J.A."/>
            <person name="Tidwell J."/>
            <person name="Bellgard S.E."/>
            <person name="Bellgard M.I."/>
        </authorList>
    </citation>
    <scope>NUCLEOTIDE SEQUENCE</scope>
    <source>
        <tissue evidence="1">Shoot tissue taken approximately 20 cm above the soil surface</tissue>
    </source>
</reference>
<proteinExistence type="predicted"/>
<name>A0A0A9A6L5_ARUDO</name>
<dbReference type="AlphaFoldDB" id="A0A0A9A6L5"/>
<organism evidence="1">
    <name type="scientific">Arundo donax</name>
    <name type="common">Giant reed</name>
    <name type="synonym">Donax arundinaceus</name>
    <dbReference type="NCBI Taxonomy" id="35708"/>
    <lineage>
        <taxon>Eukaryota</taxon>
        <taxon>Viridiplantae</taxon>
        <taxon>Streptophyta</taxon>
        <taxon>Embryophyta</taxon>
        <taxon>Tracheophyta</taxon>
        <taxon>Spermatophyta</taxon>
        <taxon>Magnoliopsida</taxon>
        <taxon>Liliopsida</taxon>
        <taxon>Poales</taxon>
        <taxon>Poaceae</taxon>
        <taxon>PACMAD clade</taxon>
        <taxon>Arundinoideae</taxon>
        <taxon>Arundineae</taxon>
        <taxon>Arundo</taxon>
    </lineage>
</organism>
<protein>
    <submittedName>
        <fullName evidence="1">Uncharacterized protein</fullName>
    </submittedName>
</protein>
<sequence length="43" mass="4988">MLSQSETAPRTWVNIKPTGTQNYRQMVNNDSRLKDKLINLVLI</sequence>
<accession>A0A0A9A6L5</accession>